<accession>A0A0F9BBA6</accession>
<gene>
    <name evidence="2" type="ORF">LCGC14_2810660</name>
</gene>
<organism evidence="2">
    <name type="scientific">marine sediment metagenome</name>
    <dbReference type="NCBI Taxonomy" id="412755"/>
    <lineage>
        <taxon>unclassified sequences</taxon>
        <taxon>metagenomes</taxon>
        <taxon>ecological metagenomes</taxon>
    </lineage>
</organism>
<proteinExistence type="predicted"/>
<feature type="region of interest" description="Disordered" evidence="1">
    <location>
        <begin position="284"/>
        <end position="332"/>
    </location>
</feature>
<sequence length="407" mass="47370">DETRFYRIMLAYIIQNGSKKPFKHLKMRNLNLDPLNSPYYFTKILKAYGDINIHTFDDKELILSNVFLRKLFKADEEKNRIHYSNDLEPSDLEENFISHLFDIIFPNLSRDTDAMNEFKRIFYWRVDFTEAKLEDFEADHDLLRKYLEKKEIRLVSKTITDIRDSIMEYINALLTLKETYLGDSDIFEFFSFLKNDLIIEERKNKKRFTVSSTKIRIDSEEYEEFTESHIKELLMDYLKAFKISRVVQKKHPYIINIDLHRFNDILSLKVPEVGKIELISPTDLDIPTSTSPTPTSSTPTSSTPTSSIPTSSIPTSSIPTSSTPSTGNIKRGAVVRINKPIGKFPKKSDHPKKITFSKESRKIIEKKISKKELIDEYKSNRDAAEELLRSIYSGPNHEVGVPCQICR</sequence>
<feature type="non-terminal residue" evidence="2">
    <location>
        <position position="1"/>
    </location>
</feature>
<comment type="caution">
    <text evidence="2">The sequence shown here is derived from an EMBL/GenBank/DDBJ whole genome shotgun (WGS) entry which is preliminary data.</text>
</comment>
<name>A0A0F9BBA6_9ZZZZ</name>
<evidence type="ECO:0000256" key="1">
    <source>
        <dbReference type="SAM" id="MobiDB-lite"/>
    </source>
</evidence>
<dbReference type="EMBL" id="LAZR01052999">
    <property type="protein sequence ID" value="KKK81716.1"/>
    <property type="molecule type" value="Genomic_DNA"/>
</dbReference>
<protein>
    <submittedName>
        <fullName evidence="2">Uncharacterized protein</fullName>
    </submittedName>
</protein>
<evidence type="ECO:0000313" key="2">
    <source>
        <dbReference type="EMBL" id="KKK81716.1"/>
    </source>
</evidence>
<reference evidence="2" key="1">
    <citation type="journal article" date="2015" name="Nature">
        <title>Complex archaea that bridge the gap between prokaryotes and eukaryotes.</title>
        <authorList>
            <person name="Spang A."/>
            <person name="Saw J.H."/>
            <person name="Jorgensen S.L."/>
            <person name="Zaremba-Niedzwiedzka K."/>
            <person name="Martijn J."/>
            <person name="Lind A.E."/>
            <person name="van Eijk R."/>
            <person name="Schleper C."/>
            <person name="Guy L."/>
            <person name="Ettema T.J."/>
        </authorList>
    </citation>
    <scope>NUCLEOTIDE SEQUENCE</scope>
</reference>
<feature type="non-terminal residue" evidence="2">
    <location>
        <position position="407"/>
    </location>
</feature>
<feature type="compositionally biased region" description="Low complexity" evidence="1">
    <location>
        <begin position="286"/>
        <end position="326"/>
    </location>
</feature>
<dbReference type="AlphaFoldDB" id="A0A0F9BBA6"/>